<feature type="transmembrane region" description="Helical" evidence="1">
    <location>
        <begin position="32"/>
        <end position="52"/>
    </location>
</feature>
<feature type="transmembrane region" description="Helical" evidence="1">
    <location>
        <begin position="58"/>
        <end position="76"/>
    </location>
</feature>
<dbReference type="OrthoDB" id="7995400at2"/>
<evidence type="ECO:0000313" key="2">
    <source>
        <dbReference type="EMBL" id="SFC14566.1"/>
    </source>
</evidence>
<keyword evidence="3" id="KW-1185">Reference proteome</keyword>
<dbReference type="AlphaFoldDB" id="A0A1I1GST7"/>
<feature type="transmembrane region" description="Helical" evidence="1">
    <location>
        <begin position="122"/>
        <end position="144"/>
    </location>
</feature>
<dbReference type="Pfam" id="PF03596">
    <property type="entry name" value="Cad"/>
    <property type="match status" value="1"/>
</dbReference>
<feature type="transmembrane region" description="Helical" evidence="1">
    <location>
        <begin position="92"/>
        <end position="116"/>
    </location>
</feature>
<accession>A0A1I1GST7</accession>
<evidence type="ECO:0000256" key="1">
    <source>
        <dbReference type="SAM" id="Phobius"/>
    </source>
</evidence>
<dbReference type="InterPro" id="IPR004676">
    <property type="entry name" value="Cd-R_transporter"/>
</dbReference>
<feature type="transmembrane region" description="Helical" evidence="1">
    <location>
        <begin position="6"/>
        <end position="25"/>
    </location>
</feature>
<dbReference type="Proteomes" id="UP000199376">
    <property type="component" value="Unassembled WGS sequence"/>
</dbReference>
<dbReference type="RefSeq" id="WP_091502947.1">
    <property type="nucleotide sequence ID" value="NZ_FOLI01000006.1"/>
</dbReference>
<gene>
    <name evidence="2" type="ORF">SAMN05660453_1172</name>
</gene>
<name>A0A1I1GST7_9LACO</name>
<keyword evidence="1" id="KW-1133">Transmembrane helix</keyword>
<proteinExistence type="predicted"/>
<evidence type="ECO:0000313" key="3">
    <source>
        <dbReference type="Proteomes" id="UP000199376"/>
    </source>
</evidence>
<sequence>MNVLVLALTFLAINLDFFIMMLFLLKKYSFRAVLFGFMAATMLLMVLCFIAGQLLENFLPEWLLGVLGIIPIYVGLKGEDEEEGDVQAKSPFWIVFGTYLSVCTGCNLSIFLPVLLGKSWTTFAVSLVVIAILTLLVVSLINWVDQKKLVTEVIDRFGEQLMRICYILIGLYVFYDSGLIAHLYELIVGHL</sequence>
<feature type="transmembrane region" description="Helical" evidence="1">
    <location>
        <begin position="164"/>
        <end position="184"/>
    </location>
</feature>
<keyword evidence="1" id="KW-0472">Membrane</keyword>
<keyword evidence="1" id="KW-0812">Transmembrane</keyword>
<reference evidence="2 3" key="1">
    <citation type="submission" date="2016-10" db="EMBL/GenBank/DDBJ databases">
        <authorList>
            <person name="de Groot N.N."/>
        </authorList>
    </citation>
    <scope>NUCLEOTIDE SEQUENCE [LARGE SCALE GENOMIC DNA]</scope>
    <source>
        <strain evidence="2 3">DSM 19113</strain>
    </source>
</reference>
<organism evidence="2 3">
    <name type="scientific">Fructobacillus durionis</name>
    <dbReference type="NCBI Taxonomy" id="283737"/>
    <lineage>
        <taxon>Bacteria</taxon>
        <taxon>Bacillati</taxon>
        <taxon>Bacillota</taxon>
        <taxon>Bacilli</taxon>
        <taxon>Lactobacillales</taxon>
        <taxon>Lactobacillaceae</taxon>
        <taxon>Fructobacillus</taxon>
    </lineage>
</organism>
<dbReference type="EMBL" id="FOLI01000006">
    <property type="protein sequence ID" value="SFC14566.1"/>
    <property type="molecule type" value="Genomic_DNA"/>
</dbReference>
<dbReference type="STRING" id="283737.SAMN05660453_1172"/>
<protein>
    <submittedName>
        <fullName evidence="2">Cadmium resistance protein CadD, predicted permease</fullName>
    </submittedName>
</protein>